<dbReference type="Gene3D" id="3.40.50.720">
    <property type="entry name" value="NAD(P)-binding Rossmann-like Domain"/>
    <property type="match status" value="1"/>
</dbReference>
<dbReference type="SMART" id="SM00881">
    <property type="entry name" value="CoA_binding"/>
    <property type="match status" value="1"/>
</dbReference>
<dbReference type="AlphaFoldDB" id="A0A4U9RTD4"/>
<dbReference type="Proteomes" id="UP000308489">
    <property type="component" value="Chromosome 1"/>
</dbReference>
<gene>
    <name evidence="2" type="ORF">NCTC503_01931</name>
</gene>
<dbReference type="OrthoDB" id="9804695at2"/>
<keyword evidence="3" id="KW-1185">Reference proteome</keyword>
<evidence type="ECO:0000313" key="3">
    <source>
        <dbReference type="Proteomes" id="UP000308489"/>
    </source>
</evidence>
<dbReference type="PANTHER" id="PTHR33303">
    <property type="entry name" value="CYTOPLASMIC PROTEIN-RELATED"/>
    <property type="match status" value="1"/>
</dbReference>
<dbReference type="InterPro" id="IPR036291">
    <property type="entry name" value="NAD(P)-bd_dom_sf"/>
</dbReference>
<sequence>MNISNLFKLYNWVVVGDVTNQTKYAYRILNTLKSEKYNAAGVNPRGNGDGAFTSLKEVNFKIEVIDLCINPVQGLEIIKEAKDMGIKNVLIQPGAESEEILTYCKENEINAIEGCVLRQLGY</sequence>
<feature type="domain" description="CoA-binding" evidence="1">
    <location>
        <begin position="6"/>
        <end position="95"/>
    </location>
</feature>
<dbReference type="EMBL" id="LR590481">
    <property type="protein sequence ID" value="VTQ92270.1"/>
    <property type="molecule type" value="Genomic_DNA"/>
</dbReference>
<evidence type="ECO:0000259" key="1">
    <source>
        <dbReference type="SMART" id="SM00881"/>
    </source>
</evidence>
<reference evidence="2 3" key="1">
    <citation type="submission" date="2019-05" db="EMBL/GenBank/DDBJ databases">
        <authorList>
            <consortium name="Pathogen Informatics"/>
        </authorList>
    </citation>
    <scope>NUCLEOTIDE SEQUENCE [LARGE SCALE GENOMIC DNA]</scope>
    <source>
        <strain evidence="2 3">NCTC503</strain>
    </source>
</reference>
<dbReference type="KEGG" id="hhw:NCTC503_01931"/>
<dbReference type="InterPro" id="IPR003781">
    <property type="entry name" value="CoA-bd"/>
</dbReference>
<proteinExistence type="predicted"/>
<name>A0A4U9RTD4_HATHI</name>
<dbReference type="Pfam" id="PF13380">
    <property type="entry name" value="CoA_binding_2"/>
    <property type="match status" value="1"/>
</dbReference>
<dbReference type="SUPFAM" id="SSF51735">
    <property type="entry name" value="NAD(P)-binding Rossmann-fold domains"/>
    <property type="match status" value="1"/>
</dbReference>
<organism evidence="2 3">
    <name type="scientific">Hathewaya histolytica</name>
    <name type="common">Clostridium histolyticum</name>
    <dbReference type="NCBI Taxonomy" id="1498"/>
    <lineage>
        <taxon>Bacteria</taxon>
        <taxon>Bacillati</taxon>
        <taxon>Bacillota</taxon>
        <taxon>Clostridia</taxon>
        <taxon>Eubacteriales</taxon>
        <taxon>Clostridiaceae</taxon>
        <taxon>Hathewaya</taxon>
    </lineage>
</organism>
<protein>
    <submittedName>
        <fullName evidence="2">Putative CoA-binding protein</fullName>
    </submittedName>
</protein>
<accession>A0A4U9RTD4</accession>
<evidence type="ECO:0000313" key="2">
    <source>
        <dbReference type="EMBL" id="VTQ92270.1"/>
    </source>
</evidence>
<dbReference type="RefSeq" id="WP_138210518.1">
    <property type="nucleotide sequence ID" value="NZ_CBCRUQ010000003.1"/>
</dbReference>
<dbReference type="PANTHER" id="PTHR33303:SF2">
    <property type="entry name" value="COA-BINDING DOMAIN-CONTAINING PROTEIN"/>
    <property type="match status" value="1"/>
</dbReference>